<accession>T0ZQW3</accession>
<feature type="non-terminal residue" evidence="1">
    <location>
        <position position="106"/>
    </location>
</feature>
<gene>
    <name evidence="1" type="ORF">B1A_14408</name>
</gene>
<protein>
    <submittedName>
        <fullName evidence="1">PemK-like protein</fullName>
    </submittedName>
</protein>
<sequence length="106" mass="11662">MNRGDVCWYTFRTPDKKRPVLILTRDSAITILNSVTIAPITSTIRSIPTEVVLTEADGLPHTCAANFDNLQTVPKVQIGDRIARLSRHKMKQAAAAVSFALALDED</sequence>
<dbReference type="Gene3D" id="2.30.30.110">
    <property type="match status" value="1"/>
</dbReference>
<dbReference type="GO" id="GO:0004521">
    <property type="term" value="F:RNA endonuclease activity"/>
    <property type="evidence" value="ECO:0007669"/>
    <property type="project" value="TreeGrafter"/>
</dbReference>
<dbReference type="AlphaFoldDB" id="T0ZQW3"/>
<proteinExistence type="predicted"/>
<dbReference type="InterPro" id="IPR003477">
    <property type="entry name" value="PemK-like"/>
</dbReference>
<dbReference type="Pfam" id="PF02452">
    <property type="entry name" value="PemK_toxin"/>
    <property type="match status" value="1"/>
</dbReference>
<dbReference type="GO" id="GO:0016075">
    <property type="term" value="P:rRNA catabolic process"/>
    <property type="evidence" value="ECO:0007669"/>
    <property type="project" value="TreeGrafter"/>
</dbReference>
<evidence type="ECO:0000313" key="1">
    <source>
        <dbReference type="EMBL" id="EQD46892.1"/>
    </source>
</evidence>
<dbReference type="PANTHER" id="PTHR33988">
    <property type="entry name" value="ENDORIBONUCLEASE MAZF-RELATED"/>
    <property type="match status" value="1"/>
</dbReference>
<reference evidence="1" key="1">
    <citation type="submission" date="2013-08" db="EMBL/GenBank/DDBJ databases">
        <authorList>
            <person name="Mendez C."/>
            <person name="Richter M."/>
            <person name="Ferrer M."/>
            <person name="Sanchez J."/>
        </authorList>
    </citation>
    <scope>NUCLEOTIDE SEQUENCE</scope>
</reference>
<dbReference type="GO" id="GO:0006402">
    <property type="term" value="P:mRNA catabolic process"/>
    <property type="evidence" value="ECO:0007669"/>
    <property type="project" value="TreeGrafter"/>
</dbReference>
<dbReference type="PANTHER" id="PTHR33988:SF2">
    <property type="entry name" value="ENDORIBONUCLEASE MAZF"/>
    <property type="match status" value="1"/>
</dbReference>
<dbReference type="EMBL" id="AUZX01010575">
    <property type="protein sequence ID" value="EQD46892.1"/>
    <property type="molecule type" value="Genomic_DNA"/>
</dbReference>
<reference evidence="1" key="2">
    <citation type="journal article" date="2014" name="ISME J.">
        <title>Microbial stratification in low pH oxic and suboxic macroscopic growths along an acid mine drainage.</title>
        <authorList>
            <person name="Mendez-Garcia C."/>
            <person name="Mesa V."/>
            <person name="Sprenger R.R."/>
            <person name="Richter M."/>
            <person name="Diez M.S."/>
            <person name="Solano J."/>
            <person name="Bargiela R."/>
            <person name="Golyshina O.V."/>
            <person name="Manteca A."/>
            <person name="Ramos J.L."/>
            <person name="Gallego J.R."/>
            <person name="Llorente I."/>
            <person name="Martins Dos Santos V.A."/>
            <person name="Jensen O.N."/>
            <person name="Pelaez A.I."/>
            <person name="Sanchez J."/>
            <person name="Ferrer M."/>
        </authorList>
    </citation>
    <scope>NUCLEOTIDE SEQUENCE</scope>
</reference>
<name>T0ZQW3_9ZZZZ</name>
<comment type="caution">
    <text evidence="1">The sequence shown here is derived from an EMBL/GenBank/DDBJ whole genome shotgun (WGS) entry which is preliminary data.</text>
</comment>
<dbReference type="SUPFAM" id="SSF50118">
    <property type="entry name" value="Cell growth inhibitor/plasmid maintenance toxic component"/>
    <property type="match status" value="1"/>
</dbReference>
<organism evidence="1">
    <name type="scientific">mine drainage metagenome</name>
    <dbReference type="NCBI Taxonomy" id="410659"/>
    <lineage>
        <taxon>unclassified sequences</taxon>
        <taxon>metagenomes</taxon>
        <taxon>ecological metagenomes</taxon>
    </lineage>
</organism>
<dbReference type="GO" id="GO:0003677">
    <property type="term" value="F:DNA binding"/>
    <property type="evidence" value="ECO:0007669"/>
    <property type="project" value="InterPro"/>
</dbReference>
<dbReference type="InterPro" id="IPR011067">
    <property type="entry name" value="Plasmid_toxin/cell-grow_inhib"/>
</dbReference>